<feature type="compositionally biased region" description="Low complexity" evidence="1">
    <location>
        <begin position="1"/>
        <end position="14"/>
    </location>
</feature>
<keyword evidence="3" id="KW-1185">Reference proteome</keyword>
<dbReference type="Proteomes" id="UP001152747">
    <property type="component" value="Unassembled WGS sequence"/>
</dbReference>
<evidence type="ECO:0000256" key="1">
    <source>
        <dbReference type="SAM" id="MobiDB-lite"/>
    </source>
</evidence>
<organism evidence="2 3">
    <name type="scientific">Caenorhabditis angaria</name>
    <dbReference type="NCBI Taxonomy" id="860376"/>
    <lineage>
        <taxon>Eukaryota</taxon>
        <taxon>Metazoa</taxon>
        <taxon>Ecdysozoa</taxon>
        <taxon>Nematoda</taxon>
        <taxon>Chromadorea</taxon>
        <taxon>Rhabditida</taxon>
        <taxon>Rhabditina</taxon>
        <taxon>Rhabditomorpha</taxon>
        <taxon>Rhabditoidea</taxon>
        <taxon>Rhabditidae</taxon>
        <taxon>Peloderinae</taxon>
        <taxon>Caenorhabditis</taxon>
    </lineage>
</organism>
<name>A0A9P1J1Y8_9PELO</name>
<gene>
    <name evidence="2" type="ORF">CAMP_LOCUS18040</name>
</gene>
<protein>
    <submittedName>
        <fullName evidence="2">Uncharacterized protein</fullName>
    </submittedName>
</protein>
<feature type="region of interest" description="Disordered" evidence="1">
    <location>
        <begin position="68"/>
        <end position="89"/>
    </location>
</feature>
<dbReference type="AlphaFoldDB" id="A0A9P1J1Y8"/>
<evidence type="ECO:0000313" key="3">
    <source>
        <dbReference type="Proteomes" id="UP001152747"/>
    </source>
</evidence>
<dbReference type="OrthoDB" id="5855485at2759"/>
<comment type="caution">
    <text evidence="2">The sequence shown here is derived from an EMBL/GenBank/DDBJ whole genome shotgun (WGS) entry which is preliminary data.</text>
</comment>
<accession>A0A9P1J1Y8</accession>
<feature type="region of interest" description="Disordered" evidence="1">
    <location>
        <begin position="1"/>
        <end position="20"/>
    </location>
</feature>
<dbReference type="EMBL" id="CANHGI010000006">
    <property type="protein sequence ID" value="CAI5455403.1"/>
    <property type="molecule type" value="Genomic_DNA"/>
</dbReference>
<proteinExistence type="predicted"/>
<sequence>MAAAATSNTKTKNASNKEKAANKFYEEWMDYKEQERRSSIATTETVKSIKNNQGGKYKLYDEYQRKLSQTPTATTPPQPIISSPIKRQSLPIIHPIRERRTLSQASTRSSNKMVDWDNLDEDILEEIRKDFGPFYKWVKNGRTDDLKKEIIKKLLFKNK</sequence>
<reference evidence="2" key="1">
    <citation type="submission" date="2022-11" db="EMBL/GenBank/DDBJ databases">
        <authorList>
            <person name="Kikuchi T."/>
        </authorList>
    </citation>
    <scope>NUCLEOTIDE SEQUENCE</scope>
    <source>
        <strain evidence="2">PS1010</strain>
    </source>
</reference>
<evidence type="ECO:0000313" key="2">
    <source>
        <dbReference type="EMBL" id="CAI5455403.1"/>
    </source>
</evidence>